<dbReference type="GO" id="GO:0003723">
    <property type="term" value="F:RNA binding"/>
    <property type="evidence" value="ECO:0007669"/>
    <property type="project" value="TreeGrafter"/>
</dbReference>
<dbReference type="GO" id="GO:0035770">
    <property type="term" value="C:ribonucleoprotein granule"/>
    <property type="evidence" value="ECO:0007669"/>
    <property type="project" value="TreeGrafter"/>
</dbReference>
<proteinExistence type="evidence at transcript level"/>
<evidence type="ECO:0000313" key="2">
    <source>
        <dbReference type="EMBL" id="JAU02368.1"/>
    </source>
</evidence>
<keyword evidence="2" id="KW-0418">Kinase</keyword>
<organism evidence="2">
    <name type="scientific">Amblyomma sculptum</name>
    <name type="common">Tick</name>
    <dbReference type="NCBI Taxonomy" id="1581419"/>
    <lineage>
        <taxon>Eukaryota</taxon>
        <taxon>Metazoa</taxon>
        <taxon>Ecdysozoa</taxon>
        <taxon>Arthropoda</taxon>
        <taxon>Chelicerata</taxon>
        <taxon>Arachnida</taxon>
        <taxon>Acari</taxon>
        <taxon>Parasitiformes</taxon>
        <taxon>Ixodida</taxon>
        <taxon>Ixodoidea</taxon>
        <taxon>Ixodidae</taxon>
        <taxon>Amblyomminae</taxon>
        <taxon>Amblyomma</taxon>
    </lineage>
</organism>
<dbReference type="PANTHER" id="PTHR21228:SF40">
    <property type="entry name" value="LD45607P"/>
    <property type="match status" value="1"/>
</dbReference>
<dbReference type="AlphaFoldDB" id="A0A1E1XST8"/>
<keyword evidence="2" id="KW-0808">Transferase</keyword>
<evidence type="ECO:0000259" key="1">
    <source>
        <dbReference type="SMART" id="SM00952"/>
    </source>
</evidence>
<feature type="non-terminal residue" evidence="2">
    <location>
        <position position="1"/>
    </location>
</feature>
<accession>A0A1E1XST8</accession>
<dbReference type="Pfam" id="PF08373">
    <property type="entry name" value="RAP"/>
    <property type="match status" value="1"/>
</dbReference>
<name>A0A1E1XST8_AMBSC</name>
<protein>
    <submittedName>
        <fullName evidence="2">Putative fast kinase domain-containing protein 5</fullName>
    </submittedName>
</protein>
<dbReference type="InterPro" id="IPR050870">
    <property type="entry name" value="FAST_kinase"/>
</dbReference>
<dbReference type="GO" id="GO:0005759">
    <property type="term" value="C:mitochondrial matrix"/>
    <property type="evidence" value="ECO:0007669"/>
    <property type="project" value="TreeGrafter"/>
</dbReference>
<dbReference type="InterPro" id="IPR013584">
    <property type="entry name" value="RAP"/>
</dbReference>
<feature type="domain" description="RAP" evidence="1">
    <location>
        <begin position="336"/>
        <end position="392"/>
    </location>
</feature>
<reference evidence="2" key="1">
    <citation type="submission" date="2016-09" db="EMBL/GenBank/DDBJ databases">
        <authorList>
            <person name="Capua I."/>
            <person name="De Benedictis P."/>
            <person name="Joannis T."/>
            <person name="Lombin L.H."/>
            <person name="Cattoli G."/>
        </authorList>
    </citation>
    <scope>NUCLEOTIDE SEQUENCE</scope>
</reference>
<dbReference type="EMBL" id="GFAA01001067">
    <property type="protein sequence ID" value="JAU02368.1"/>
    <property type="molecule type" value="mRNA"/>
</dbReference>
<dbReference type="GO" id="GO:0016301">
    <property type="term" value="F:kinase activity"/>
    <property type="evidence" value="ECO:0007669"/>
    <property type="project" value="UniProtKB-KW"/>
</dbReference>
<dbReference type="GO" id="GO:0000963">
    <property type="term" value="P:mitochondrial RNA processing"/>
    <property type="evidence" value="ECO:0007669"/>
    <property type="project" value="TreeGrafter"/>
</dbReference>
<sequence>VQGVKRDIEAKLLACFNELSIAEVGIVCQSFFKCQEAIGEKKLLHCIVKSLERDAAKGDSVVVGAIAKALRYSRSGQDTSLWQNALAACEPCARNWTPSTVAQVTTLATALKSYYPGLLDSALQHTVEKLTTVRLKEITRTLRAFALFNHDCEGRHLESILQELSSPHRKTEIEAHHHTFVSAVWYLAVIGIYSDGLLAMALNEDRMRGSPKHTDVSFHAEALQSSVQVEHPQYKGPWLSQQTLESLRTERHLMGRDLDQKTTGLVRAERATLEIANRLRARYGDVCHVARALAHHHYPDILLSVEKPGGKLRVSKCKLGHVPTAQEEGSAVSCAIVVHGPGSYSTNSGKLLGIENMKLRQLCRIGFRVIEVPHFLLSQMSRSAFDHWIEQQLQAVQLSAEDPDPCTIK</sequence>
<dbReference type="PANTHER" id="PTHR21228">
    <property type="entry name" value="FAST LEU-RICH DOMAIN-CONTAINING"/>
    <property type="match status" value="1"/>
</dbReference>
<feature type="non-terminal residue" evidence="2">
    <location>
        <position position="409"/>
    </location>
</feature>
<dbReference type="SMART" id="SM00952">
    <property type="entry name" value="RAP"/>
    <property type="match status" value="1"/>
</dbReference>
<reference evidence="2" key="2">
    <citation type="journal article" date="2017" name="Front. Cell. Infect. Microbiol.">
        <title>Analysis of the Salivary Gland Transcriptome of Unfed and Partially Fed Amblyomma sculptum Ticks and Descriptive Proteome of the Saliva.</title>
        <authorList>
            <person name="Esteves E."/>
            <person name="Maruyama S.R."/>
            <person name="Kawahara R."/>
            <person name="Fujita A."/>
            <person name="Martins L.A."/>
            <person name="Righi A.A."/>
            <person name="Costa F.B."/>
            <person name="Palmisano G."/>
            <person name="Labruna M.B."/>
            <person name="Sa-Nunes A."/>
            <person name="Ribeiro J.M.C."/>
            <person name="Fogaca A.C."/>
        </authorList>
    </citation>
    <scope>NUCLEOTIDE SEQUENCE</scope>
</reference>
<dbReference type="GO" id="GO:0044528">
    <property type="term" value="P:regulation of mitochondrial mRNA stability"/>
    <property type="evidence" value="ECO:0007669"/>
    <property type="project" value="TreeGrafter"/>
</dbReference>